<dbReference type="InterPro" id="IPR056467">
    <property type="entry name" value="eWH_GTF3C1"/>
</dbReference>
<evidence type="ECO:0000259" key="14">
    <source>
        <dbReference type="Pfam" id="PF24658"/>
    </source>
</evidence>
<gene>
    <name evidence="15" type="ORF">CASFOL_025936</name>
</gene>
<feature type="compositionally biased region" description="Basic residues" evidence="6">
    <location>
        <begin position="1007"/>
        <end position="1020"/>
    </location>
</feature>
<accession>A0ABD3CTI9</accession>
<name>A0ABD3CTI9_9LAMI</name>
<comment type="caution">
    <text evidence="15">The sequence shown here is derived from an EMBL/GenBank/DDBJ whole genome shotgun (WGS) entry which is preliminary data.</text>
</comment>
<evidence type="ECO:0000259" key="12">
    <source>
        <dbReference type="Pfam" id="PF24655"/>
    </source>
</evidence>
<evidence type="ECO:0000259" key="13">
    <source>
        <dbReference type="Pfam" id="PF24657"/>
    </source>
</evidence>
<dbReference type="InterPro" id="IPR056062">
    <property type="entry name" value="DUF7645"/>
</dbReference>
<evidence type="ECO:0000256" key="5">
    <source>
        <dbReference type="ARBA" id="ARBA00023242"/>
    </source>
</evidence>
<dbReference type="GO" id="GO:0003677">
    <property type="term" value="F:DNA binding"/>
    <property type="evidence" value="ECO:0007669"/>
    <property type="project" value="UniProtKB-KW"/>
</dbReference>
<feature type="region of interest" description="Disordered" evidence="6">
    <location>
        <begin position="996"/>
        <end position="1036"/>
    </location>
</feature>
<feature type="domain" description="General transcription factor 3C polypeptide 1 winged-helix" evidence="9">
    <location>
        <begin position="1"/>
        <end position="104"/>
    </location>
</feature>
<dbReference type="Pfam" id="PF24101">
    <property type="entry name" value="WHD_GTF3C1"/>
    <property type="match status" value="1"/>
</dbReference>
<feature type="domain" description="DUF7599" evidence="11">
    <location>
        <begin position="234"/>
        <end position="317"/>
    </location>
</feature>
<dbReference type="InterPro" id="IPR056020">
    <property type="entry name" value="DUF7599"/>
</dbReference>
<keyword evidence="3" id="KW-0238">DNA-binding</keyword>
<dbReference type="Pfam" id="PF24655">
    <property type="entry name" value="DUF7645"/>
    <property type="match status" value="1"/>
</dbReference>
<evidence type="ECO:0000256" key="3">
    <source>
        <dbReference type="ARBA" id="ARBA00023125"/>
    </source>
</evidence>
<dbReference type="Pfam" id="PF04182">
    <property type="entry name" value="B-block_TFIIIC"/>
    <property type="match status" value="1"/>
</dbReference>
<dbReference type="InterPro" id="IPR056428">
    <property type="entry name" value="WH_GTF3C1"/>
</dbReference>
<evidence type="ECO:0000259" key="7">
    <source>
        <dbReference type="Pfam" id="PF04182"/>
    </source>
</evidence>
<evidence type="ECO:0000259" key="10">
    <source>
        <dbReference type="Pfam" id="PF24101"/>
    </source>
</evidence>
<proteinExistence type="predicted"/>
<dbReference type="InterPro" id="IPR036390">
    <property type="entry name" value="WH_DNA-bd_sf"/>
</dbReference>
<evidence type="ECO:0000256" key="1">
    <source>
        <dbReference type="ARBA" id="ARBA00004123"/>
    </source>
</evidence>
<dbReference type="SUPFAM" id="SSF46785">
    <property type="entry name" value="Winged helix' DNA-binding domain"/>
    <property type="match status" value="1"/>
</dbReference>
<feature type="domain" description="DUF7646" evidence="13">
    <location>
        <begin position="336"/>
        <end position="420"/>
    </location>
</feature>
<feature type="domain" description="Transcription factor tau subunit sfc3/Tfc3 C-terminal" evidence="8">
    <location>
        <begin position="1085"/>
        <end position="1413"/>
    </location>
</feature>
<reference evidence="16" key="1">
    <citation type="journal article" date="2024" name="IScience">
        <title>Strigolactones Initiate the Formation of Haustorium-like Structures in Castilleja.</title>
        <authorList>
            <person name="Buerger M."/>
            <person name="Peterson D."/>
            <person name="Chory J."/>
        </authorList>
    </citation>
    <scope>NUCLEOTIDE SEQUENCE [LARGE SCALE GENOMIC DNA]</scope>
</reference>
<comment type="subcellular location">
    <subcellularLocation>
        <location evidence="1">Nucleus</location>
    </subcellularLocation>
</comment>
<dbReference type="GO" id="GO:0005634">
    <property type="term" value="C:nucleus"/>
    <property type="evidence" value="ECO:0007669"/>
    <property type="project" value="UniProtKB-SubCell"/>
</dbReference>
<dbReference type="Pfam" id="PF24657">
    <property type="entry name" value="DUF7646"/>
    <property type="match status" value="1"/>
</dbReference>
<keyword evidence="2" id="KW-0597">Phosphoprotein</keyword>
<dbReference type="PANTHER" id="PTHR15180:SF1">
    <property type="entry name" value="GENERAL TRANSCRIPTION FACTOR 3C POLYPEPTIDE 1"/>
    <property type="match status" value="1"/>
</dbReference>
<evidence type="ECO:0000256" key="4">
    <source>
        <dbReference type="ARBA" id="ARBA00023163"/>
    </source>
</evidence>
<feature type="domain" description="B-block binding subunit of TFIIIC" evidence="7">
    <location>
        <begin position="115"/>
        <end position="195"/>
    </location>
</feature>
<feature type="compositionally biased region" description="Polar residues" evidence="6">
    <location>
        <begin position="1179"/>
        <end position="1194"/>
    </location>
</feature>
<feature type="domain" description="GTF3C1 extended winged-helix" evidence="10">
    <location>
        <begin position="566"/>
        <end position="674"/>
    </location>
</feature>
<dbReference type="InterPro" id="IPR056063">
    <property type="entry name" value="DUF7646"/>
</dbReference>
<evidence type="ECO:0000259" key="9">
    <source>
        <dbReference type="Pfam" id="PF23704"/>
    </source>
</evidence>
<evidence type="ECO:0008006" key="17">
    <source>
        <dbReference type="Google" id="ProtNLM"/>
    </source>
</evidence>
<organism evidence="15 16">
    <name type="scientific">Castilleja foliolosa</name>
    <dbReference type="NCBI Taxonomy" id="1961234"/>
    <lineage>
        <taxon>Eukaryota</taxon>
        <taxon>Viridiplantae</taxon>
        <taxon>Streptophyta</taxon>
        <taxon>Embryophyta</taxon>
        <taxon>Tracheophyta</taxon>
        <taxon>Spermatophyta</taxon>
        <taxon>Magnoliopsida</taxon>
        <taxon>eudicotyledons</taxon>
        <taxon>Gunneridae</taxon>
        <taxon>Pentapetalae</taxon>
        <taxon>asterids</taxon>
        <taxon>lamiids</taxon>
        <taxon>Lamiales</taxon>
        <taxon>Orobanchaceae</taxon>
        <taxon>Pedicularideae</taxon>
        <taxon>Castillejinae</taxon>
        <taxon>Castilleja</taxon>
    </lineage>
</organism>
<evidence type="ECO:0000313" key="16">
    <source>
        <dbReference type="Proteomes" id="UP001632038"/>
    </source>
</evidence>
<feature type="region of interest" description="Disordered" evidence="6">
    <location>
        <begin position="1229"/>
        <end position="1262"/>
    </location>
</feature>
<dbReference type="EMBL" id="JAVIJP010000032">
    <property type="protein sequence ID" value="KAL3632952.1"/>
    <property type="molecule type" value="Genomic_DNA"/>
</dbReference>
<dbReference type="InterPro" id="IPR056064">
    <property type="entry name" value="DUF7647"/>
</dbReference>
<feature type="domain" description="DUF7645" evidence="12">
    <location>
        <begin position="933"/>
        <end position="992"/>
    </location>
</feature>
<dbReference type="Pfam" id="PF24538">
    <property type="entry name" value="DUF7599"/>
    <property type="match status" value="1"/>
</dbReference>
<dbReference type="Pfam" id="PF24658">
    <property type="entry name" value="DUF7647"/>
    <property type="match status" value="1"/>
</dbReference>
<keyword evidence="4" id="KW-0804">Transcription</keyword>
<feature type="domain" description="DUF7647" evidence="14">
    <location>
        <begin position="757"/>
        <end position="932"/>
    </location>
</feature>
<protein>
    <recommendedName>
        <fullName evidence="17">B-block binding subunit of TFIIIC domain-containing protein</fullName>
    </recommendedName>
</protein>
<feature type="compositionally biased region" description="Polar residues" evidence="6">
    <location>
        <begin position="1247"/>
        <end position="1258"/>
    </location>
</feature>
<keyword evidence="5" id="KW-0539">Nucleus</keyword>
<dbReference type="InterPro" id="IPR044210">
    <property type="entry name" value="Tfc3-like"/>
</dbReference>
<dbReference type="PANTHER" id="PTHR15180">
    <property type="entry name" value="GENERAL TRANSCRIPTION FACTOR 3C POLYPEPTIDE 1"/>
    <property type="match status" value="1"/>
</dbReference>
<dbReference type="Pfam" id="PF23704">
    <property type="entry name" value="WHD_GTF3C1_N"/>
    <property type="match status" value="1"/>
</dbReference>
<sequence length="1798" mass="202894">MDSVVHSALDEICCGAANGLHLRNLWPKLSPYLASQGLPLCLNVKRAVWENLREIPGLKLEACNGGASHSSAGDLIKCTVEECEEMNVKIVAPESMRKSFLGIYETEAPESSISDIQRLILERLAVARKNGIAQSELSKELRIAPNNLFYPLKRLETQKLILRQPTVIRKKQSSNREYTNDSVVATNMLYLYRFRKHLGCQQRLEITKEDKLLMDRVGEDDSGEEIAEEDVHVKDFLPSLKAICEKLEKSQGKVLVVSDIKQDLGYRGTAGHRAWRNVCHKLKDARVVEECCTMINKKEVICLRLLQSFSPSHFEPKLHGHGHDDIDTEQSNNPLKREQITELLVELPILRQIYDMVDAAGSKGLTNIEVCRRLGLCSKEYHKRYFKQMISRFRLHVQLENHNRSEVYRVWTAGNFNPESSNMAPVVGETVLKEVNESDPHVGDIISHGDLSQPVQVIGTDTSMENVRGINGSENNAAVTAESSSNGLNVDNESPSILLLKCSQHNSDVKLSSGVPNEELLQASNSVKNNNQLETRSLAVITTPPTPSSKRRSVLRYSRIPMGGTSSQREQYVLKKLQEEKFLIKPDLYRRLASFENLEKEKHTTMDRKTLLRCLNKLQEEGHCKCIHVSVPGVTNCGRSRTIEVILHPSFQNVSPELLAQIHDKMRSFETQVRQQSYTRQKKGPSVPVLDNVERIPNSVRSEIRLERAEVMRSNGFVLAKMVRTKLFHIFLWDQMRSSPDWDDALLSSFHSYDTNNPHSTCKLLELELAIRSMPLALFLQVVGSPQKFEDMVEKCRGGLLLCDLPMEEYKTLVDTLATGRLSWLVDRLRRLKLIRLVSKGHGEDGPSTTLAHALELKPYIEEPVTTLASAGHVLPDLRPQVRHDFVLSSRNAVDEYWKTLEYCYSAAKPRAAVLAFPGTAVHEVFHPRSWASSRIMTGEERVELHKRVAKDNPNERLTFSECEKIAKDLNLTMEQVLRVYSVKRQQRLTRSLRDLNAESQEPQTAKGRHISSSCKRKRSSGGITSKLVNDSAADGQSSLERVNPIYYADDNVDGAEMLNLNNEDKEDHTFISTRARSKCNLSRQKRFLWTEEADRQLVIEYVRRRAALGAENHRVDWPSIPNLPAPPDTCKRRMAALKRSVPFRKAIMKLCNMVAERYTKYLEKCQDMMLDYGDPKKTSNSAHGENNLKSSASMPGEWANFDEEIIKVTLEDVLRYKRMTKLEVAHDTFPDQENSEDDDYEGCDRTNASGERSSSRQPPIKHKKLVNDVGSVCRQMHESVAIANAAELLKLIFLSNSKAREVPRLLAETLRRYSEHDLFAAFNYLREKKIMIGGSSDSPFVLSQYFMQSISLSTFPADTGKKAANFVSWLHEREKDLMEEGVDVPPDLQCGEIFTLCALVSSGELSIVPSLPDEGVGEAEDNRVSKRKCDDNEPDGGEISKKSKTVLAGDGEMTSRRDKGFPGIKLSVHREKFIRLLANESFKDGDTYPAPLFGGKDQGIPMDVNCGTSHSNVADCVREMIDSGRTNHRALGASESPWEAMTSYAEYLMSSCSDEVRSSILHPNLFKNLYSAIQKSGDKGLSLKDIRKVLNTKDKKTLEVIIEVLEAFGRALKVNAYDSIQVVDSLYRSKYFLTSVHYRAGNFPKGQTRNFENEHIPRNLDSCRESVAPLENEINMNADEVHRVTILNLPEDVSDPSTYIPTMDKNMDHQNSDLVSPKINITENLGLLSVDSQLCSPLLPWMNGDGTVNELVYKGLVRRVLGIVMQNPGILEDDIINQMDNINPQELQTIVTDIEHG</sequence>
<dbReference type="InterPro" id="IPR046488">
    <property type="entry name" value="Sfc3/Tfc3_C"/>
</dbReference>
<evidence type="ECO:0000256" key="6">
    <source>
        <dbReference type="SAM" id="MobiDB-lite"/>
    </source>
</evidence>
<feature type="region of interest" description="Disordered" evidence="6">
    <location>
        <begin position="1176"/>
        <end position="1195"/>
    </location>
</feature>
<feature type="region of interest" description="Disordered" evidence="6">
    <location>
        <begin position="1412"/>
        <end position="1455"/>
    </location>
</feature>
<dbReference type="InterPro" id="IPR035625">
    <property type="entry name" value="Tfc3-like_eWH"/>
</dbReference>
<dbReference type="Pfam" id="PF20222">
    <property type="entry name" value="DUF6581"/>
    <property type="match status" value="1"/>
</dbReference>
<evidence type="ECO:0000259" key="8">
    <source>
        <dbReference type="Pfam" id="PF20222"/>
    </source>
</evidence>
<dbReference type="CDD" id="cd16169">
    <property type="entry name" value="Tau138_eWH"/>
    <property type="match status" value="1"/>
</dbReference>
<evidence type="ECO:0000256" key="2">
    <source>
        <dbReference type="ARBA" id="ARBA00022553"/>
    </source>
</evidence>
<evidence type="ECO:0000259" key="11">
    <source>
        <dbReference type="Pfam" id="PF24538"/>
    </source>
</evidence>
<keyword evidence="16" id="KW-1185">Reference proteome</keyword>
<evidence type="ECO:0000313" key="15">
    <source>
        <dbReference type="EMBL" id="KAL3632952.1"/>
    </source>
</evidence>
<feature type="compositionally biased region" description="Basic and acidic residues" evidence="6">
    <location>
        <begin position="1421"/>
        <end position="1432"/>
    </location>
</feature>
<dbReference type="Proteomes" id="UP001632038">
    <property type="component" value="Unassembled WGS sequence"/>
</dbReference>
<dbReference type="InterPro" id="IPR007309">
    <property type="entry name" value="TFIIIC_Bblock-bd"/>
</dbReference>